<gene>
    <name evidence="1" type="ORF">DHW61_17205</name>
</gene>
<dbReference type="SUPFAM" id="SSF52540">
    <property type="entry name" value="P-loop containing nucleoside triphosphate hydrolases"/>
    <property type="match status" value="1"/>
</dbReference>
<dbReference type="Gene3D" id="3.40.50.300">
    <property type="entry name" value="P-loop containing nucleotide triphosphate hydrolases"/>
    <property type="match status" value="1"/>
</dbReference>
<evidence type="ECO:0000313" key="2">
    <source>
        <dbReference type="Proteomes" id="UP000262969"/>
    </source>
</evidence>
<dbReference type="PANTHER" id="PTHR43394:SF1">
    <property type="entry name" value="ATP-BINDING CASSETTE SUB-FAMILY B MEMBER 10, MITOCHONDRIAL"/>
    <property type="match status" value="1"/>
</dbReference>
<accession>A0A3D2XAF7</accession>
<dbReference type="PANTHER" id="PTHR43394">
    <property type="entry name" value="ATP-DEPENDENT PERMEASE MDL1, MITOCHONDRIAL"/>
    <property type="match status" value="1"/>
</dbReference>
<proteinExistence type="predicted"/>
<dbReference type="GO" id="GO:0015421">
    <property type="term" value="F:ABC-type oligopeptide transporter activity"/>
    <property type="evidence" value="ECO:0007669"/>
    <property type="project" value="TreeGrafter"/>
</dbReference>
<evidence type="ECO:0008006" key="3">
    <source>
        <dbReference type="Google" id="ProtNLM"/>
    </source>
</evidence>
<organism evidence="1 2">
    <name type="scientific">Lachnoclostridium phytofermentans</name>
    <dbReference type="NCBI Taxonomy" id="66219"/>
    <lineage>
        <taxon>Bacteria</taxon>
        <taxon>Bacillati</taxon>
        <taxon>Bacillota</taxon>
        <taxon>Clostridia</taxon>
        <taxon>Lachnospirales</taxon>
        <taxon>Lachnospiraceae</taxon>
    </lineage>
</organism>
<dbReference type="InterPro" id="IPR039421">
    <property type="entry name" value="Type_1_exporter"/>
</dbReference>
<comment type="caution">
    <text evidence="1">The sequence shown here is derived from an EMBL/GenBank/DDBJ whole genome shotgun (WGS) entry which is preliminary data.</text>
</comment>
<dbReference type="AlphaFoldDB" id="A0A3D2XAF7"/>
<evidence type="ECO:0000313" key="1">
    <source>
        <dbReference type="EMBL" id="HCL04119.1"/>
    </source>
</evidence>
<reference evidence="1 2" key="1">
    <citation type="journal article" date="2018" name="Nat. Biotechnol.">
        <title>A standardized bacterial taxonomy based on genome phylogeny substantially revises the tree of life.</title>
        <authorList>
            <person name="Parks D.H."/>
            <person name="Chuvochina M."/>
            <person name="Waite D.W."/>
            <person name="Rinke C."/>
            <person name="Skarshewski A."/>
            <person name="Chaumeil P.A."/>
            <person name="Hugenholtz P."/>
        </authorList>
    </citation>
    <scope>NUCLEOTIDE SEQUENCE [LARGE SCALE GENOMIC DNA]</scope>
    <source>
        <strain evidence="1">UBA11728</strain>
    </source>
</reference>
<dbReference type="Proteomes" id="UP000262969">
    <property type="component" value="Unassembled WGS sequence"/>
</dbReference>
<protein>
    <recommendedName>
        <fullName evidence="3">ABC transporter ATP-binding protein</fullName>
    </recommendedName>
</protein>
<sequence length="102" mass="11643">MDEPTAALDALAEAEIYENFSELVKGKTAVYISHRLASTKFCDKIALFDKDGLKEYGNHEELMKLGGLYNHMFSVQGKYYTEGRESRDKDFSTMIDELSEVF</sequence>
<dbReference type="InterPro" id="IPR027417">
    <property type="entry name" value="P-loop_NTPase"/>
</dbReference>
<dbReference type="EMBL" id="DPVV01000561">
    <property type="protein sequence ID" value="HCL04119.1"/>
    <property type="molecule type" value="Genomic_DNA"/>
</dbReference>
<name>A0A3D2XAF7_9FIRM</name>